<dbReference type="GO" id="GO:0003677">
    <property type="term" value="F:DNA binding"/>
    <property type="evidence" value="ECO:0007669"/>
    <property type="project" value="UniProtKB-KW"/>
</dbReference>
<name>A0A1G8ER06_ANETH</name>
<gene>
    <name evidence="7" type="ORF">SAMN04489735_104713</name>
</gene>
<dbReference type="AlphaFoldDB" id="A0A1G8ER06"/>
<proteinExistence type="inferred from homology"/>
<dbReference type="InterPro" id="IPR048715">
    <property type="entry name" value="CggR_N"/>
</dbReference>
<keyword evidence="3" id="KW-0238">DNA-binding</keyword>
<dbReference type="InterPro" id="IPR036388">
    <property type="entry name" value="WH-like_DNA-bd_sf"/>
</dbReference>
<dbReference type="Pfam" id="PF21715">
    <property type="entry name" value="CggR_N"/>
    <property type="match status" value="1"/>
</dbReference>
<protein>
    <submittedName>
        <fullName evidence="7">Central glycolytic genes regulator</fullName>
    </submittedName>
</protein>
<evidence type="ECO:0000259" key="5">
    <source>
        <dbReference type="Pfam" id="PF04198"/>
    </source>
</evidence>
<reference evidence="7 8" key="1">
    <citation type="submission" date="2016-10" db="EMBL/GenBank/DDBJ databases">
        <authorList>
            <person name="de Groot N.N."/>
        </authorList>
    </citation>
    <scope>NUCLEOTIDE SEQUENCE [LARGE SCALE GENOMIC DNA]</scope>
    <source>
        <strain evidence="7 8">L 420-91</strain>
    </source>
</reference>
<dbReference type="PANTHER" id="PTHR34294">
    <property type="entry name" value="TRANSCRIPTIONAL REGULATOR-RELATED"/>
    <property type="match status" value="1"/>
</dbReference>
<evidence type="ECO:0000256" key="2">
    <source>
        <dbReference type="ARBA" id="ARBA00023015"/>
    </source>
</evidence>
<organism evidence="7 8">
    <name type="scientific">Aneurinibacillus thermoaerophilus</name>
    <dbReference type="NCBI Taxonomy" id="143495"/>
    <lineage>
        <taxon>Bacteria</taxon>
        <taxon>Bacillati</taxon>
        <taxon>Bacillota</taxon>
        <taxon>Bacilli</taxon>
        <taxon>Bacillales</taxon>
        <taxon>Paenibacillaceae</taxon>
        <taxon>Aneurinibacillus group</taxon>
        <taxon>Aneurinibacillus</taxon>
    </lineage>
</organism>
<evidence type="ECO:0000259" key="6">
    <source>
        <dbReference type="Pfam" id="PF21715"/>
    </source>
</evidence>
<feature type="domain" description="CggR N-terminal DNA binding" evidence="6">
    <location>
        <begin position="67"/>
        <end position="135"/>
    </location>
</feature>
<evidence type="ECO:0000256" key="1">
    <source>
        <dbReference type="ARBA" id="ARBA00010466"/>
    </source>
</evidence>
<evidence type="ECO:0000256" key="4">
    <source>
        <dbReference type="ARBA" id="ARBA00023163"/>
    </source>
</evidence>
<sequence length="392" mass="44508">MKEKESFDKMKLNKKCLCIDRHSFITFVGRKISIRDIFCPYNLKVESVIETNWPSLLQRMAPEAMVIVENRYKILRQIRLLQPVGRRALAEVMQSTERIIRREVEFLREQRLIDLNRAGMFVTPDGESMIEGFQSFWKEVGGINQLEMAAAHRLAVRQVVIVPGDADESDWVKDDLARQAAQELIRLLDDDKIVAVAGGSTMARVARHVQPTHTENVILVPARGALGEEVELESNTVTAQMARNLGASYRLLYLPDIIQQETLQNVQRDPVISDVLDLIHRASILVHGIGAAEEMARRRGLDEEIVRILKERKAVSEVFGYYFNGPGEMVYRMNTVGMRMENVNKLDTVLAIAGGKSKAKAILSYIRKRSNYLLVTDEAAAREMFILLGKEE</sequence>
<evidence type="ECO:0000256" key="3">
    <source>
        <dbReference type="ARBA" id="ARBA00023125"/>
    </source>
</evidence>
<feature type="domain" description="Sugar-binding" evidence="5">
    <location>
        <begin position="140"/>
        <end position="384"/>
    </location>
</feature>
<dbReference type="Proteomes" id="UP000198956">
    <property type="component" value="Unassembled WGS sequence"/>
</dbReference>
<comment type="similarity">
    <text evidence="1">Belongs to the SorC transcriptional regulatory family.</text>
</comment>
<dbReference type="SUPFAM" id="SSF100950">
    <property type="entry name" value="NagB/RpiA/CoA transferase-like"/>
    <property type="match status" value="1"/>
</dbReference>
<evidence type="ECO:0000313" key="8">
    <source>
        <dbReference type="Proteomes" id="UP000198956"/>
    </source>
</evidence>
<dbReference type="Pfam" id="PF04198">
    <property type="entry name" value="Sugar-bind"/>
    <property type="match status" value="1"/>
</dbReference>
<evidence type="ECO:0000313" key="7">
    <source>
        <dbReference type="EMBL" id="SDH72316.1"/>
    </source>
</evidence>
<dbReference type="PANTHER" id="PTHR34294:SF5">
    <property type="entry name" value="CENTRAL GLYCOLYTIC GENES REGULATOR"/>
    <property type="match status" value="1"/>
</dbReference>
<keyword evidence="2" id="KW-0805">Transcription regulation</keyword>
<dbReference type="GO" id="GO:0030246">
    <property type="term" value="F:carbohydrate binding"/>
    <property type="evidence" value="ECO:0007669"/>
    <property type="project" value="InterPro"/>
</dbReference>
<dbReference type="InterPro" id="IPR007324">
    <property type="entry name" value="Sugar-bd_dom_put"/>
</dbReference>
<dbReference type="EMBL" id="FNDE01000047">
    <property type="protein sequence ID" value="SDH72316.1"/>
    <property type="molecule type" value="Genomic_DNA"/>
</dbReference>
<dbReference type="InterPro" id="IPR037171">
    <property type="entry name" value="NagB/RpiA_transferase-like"/>
</dbReference>
<dbReference type="Gene3D" id="1.10.10.10">
    <property type="entry name" value="Winged helix-like DNA-binding domain superfamily/Winged helix DNA-binding domain"/>
    <property type="match status" value="1"/>
</dbReference>
<dbReference type="InterPro" id="IPR036390">
    <property type="entry name" value="WH_DNA-bd_sf"/>
</dbReference>
<dbReference type="SUPFAM" id="SSF46785">
    <property type="entry name" value="Winged helix' DNA-binding domain"/>
    <property type="match status" value="1"/>
</dbReference>
<accession>A0A1G8ER06</accession>
<dbReference type="InterPro" id="IPR051054">
    <property type="entry name" value="SorC_transcr_regulators"/>
</dbReference>
<keyword evidence="4" id="KW-0804">Transcription</keyword>
<dbReference type="Gene3D" id="3.40.50.1360">
    <property type="match status" value="1"/>
</dbReference>